<dbReference type="PANTHER" id="PTHR42985:SF40">
    <property type="entry name" value="LD47995P-RELATED"/>
    <property type="match status" value="1"/>
</dbReference>
<evidence type="ECO:0000256" key="2">
    <source>
        <dbReference type="ARBA" id="ARBA00006434"/>
    </source>
</evidence>
<evidence type="ECO:0000256" key="7">
    <source>
        <dbReference type="ARBA" id="ARBA00023053"/>
    </source>
</evidence>
<feature type="transmembrane region" description="Helical" evidence="12">
    <location>
        <begin position="155"/>
        <end position="176"/>
    </location>
</feature>
<keyword evidence="7" id="KW-0915">Sodium</keyword>
<comment type="similarity">
    <text evidence="2">Belongs to the sodium:solute symporter (SSF) (TC 2.A.21) family.</text>
</comment>
<evidence type="ECO:0000313" key="14">
    <source>
        <dbReference type="Proteomes" id="UP001381693"/>
    </source>
</evidence>
<name>A0AAN8WBM7_HALRR</name>
<evidence type="ECO:0000256" key="4">
    <source>
        <dbReference type="ARBA" id="ARBA00022475"/>
    </source>
</evidence>
<proteinExistence type="inferred from homology"/>
<evidence type="ECO:0000256" key="1">
    <source>
        <dbReference type="ARBA" id="ARBA00004651"/>
    </source>
</evidence>
<dbReference type="GO" id="GO:0005886">
    <property type="term" value="C:plasma membrane"/>
    <property type="evidence" value="ECO:0007669"/>
    <property type="project" value="UniProtKB-SubCell"/>
</dbReference>
<evidence type="ECO:0000256" key="10">
    <source>
        <dbReference type="ARBA" id="ARBA00023201"/>
    </source>
</evidence>
<dbReference type="InterPro" id="IPR038377">
    <property type="entry name" value="Na/Glc_symporter_sf"/>
</dbReference>
<evidence type="ECO:0000256" key="9">
    <source>
        <dbReference type="ARBA" id="ARBA00023136"/>
    </source>
</evidence>
<evidence type="ECO:0000313" key="13">
    <source>
        <dbReference type="EMBL" id="KAK7027435.1"/>
    </source>
</evidence>
<organism evidence="13 14">
    <name type="scientific">Halocaridina rubra</name>
    <name type="common">Hawaiian red shrimp</name>
    <dbReference type="NCBI Taxonomy" id="373956"/>
    <lineage>
        <taxon>Eukaryota</taxon>
        <taxon>Metazoa</taxon>
        <taxon>Ecdysozoa</taxon>
        <taxon>Arthropoda</taxon>
        <taxon>Crustacea</taxon>
        <taxon>Multicrustacea</taxon>
        <taxon>Malacostraca</taxon>
        <taxon>Eumalacostraca</taxon>
        <taxon>Eucarida</taxon>
        <taxon>Decapoda</taxon>
        <taxon>Pleocyemata</taxon>
        <taxon>Caridea</taxon>
        <taxon>Atyoidea</taxon>
        <taxon>Atyidae</taxon>
        <taxon>Halocaridina</taxon>
    </lineage>
</organism>
<keyword evidence="14" id="KW-1185">Reference proteome</keyword>
<sequence>MLTAVVAGVIGILLAGVAGQLGSIFHIAVSATNAFAAPFCSLFLAGMCTPWVNEKGAYAGVLTSLAFSLWLLIGKIAKGLGSPKSLPVSTDGCPENLLLEMNSTFRTFPNSSEHFQESTSSYFTMEEENITTSNINDIVKNEQTEDAFTVYNLSYCYAGMLGVIIGVFINCIVSLATGPLAPEDVDPRLVSPLCLRMHKFLWRKRRPKETRRQQQEQEQQEQQQQQHELQHWSLDVESTVPMMFRKVAKVGKEEEEFVNGI</sequence>
<dbReference type="GO" id="GO:0006814">
    <property type="term" value="P:sodium ion transport"/>
    <property type="evidence" value="ECO:0007669"/>
    <property type="project" value="UniProtKB-KW"/>
</dbReference>
<comment type="caution">
    <text evidence="13">The sequence shown here is derived from an EMBL/GenBank/DDBJ whole genome shotgun (WGS) entry which is preliminary data.</text>
</comment>
<keyword evidence="9 12" id="KW-0472">Membrane</keyword>
<dbReference type="PANTHER" id="PTHR42985">
    <property type="entry name" value="SODIUM-COUPLED MONOCARBOXYLATE TRANSPORTER"/>
    <property type="match status" value="1"/>
</dbReference>
<keyword evidence="4" id="KW-1003">Cell membrane</keyword>
<keyword evidence="10" id="KW-0739">Sodium transport</keyword>
<feature type="transmembrane region" description="Helical" evidence="12">
    <location>
        <begin position="56"/>
        <end position="74"/>
    </location>
</feature>
<evidence type="ECO:0000256" key="6">
    <source>
        <dbReference type="ARBA" id="ARBA00022989"/>
    </source>
</evidence>
<accession>A0AAN8WBM7</accession>
<evidence type="ECO:0000256" key="3">
    <source>
        <dbReference type="ARBA" id="ARBA00022448"/>
    </source>
</evidence>
<dbReference type="EMBL" id="JAXCGZ010022680">
    <property type="protein sequence ID" value="KAK7027435.1"/>
    <property type="molecule type" value="Genomic_DNA"/>
</dbReference>
<feature type="compositionally biased region" description="Low complexity" evidence="11">
    <location>
        <begin position="216"/>
        <end position="226"/>
    </location>
</feature>
<feature type="region of interest" description="Disordered" evidence="11">
    <location>
        <begin position="206"/>
        <end position="228"/>
    </location>
</feature>
<evidence type="ECO:0000256" key="11">
    <source>
        <dbReference type="SAM" id="MobiDB-lite"/>
    </source>
</evidence>
<comment type="subcellular location">
    <subcellularLocation>
        <location evidence="1">Cell membrane</location>
        <topology evidence="1">Multi-pass membrane protein</topology>
    </subcellularLocation>
</comment>
<dbReference type="InterPro" id="IPR051163">
    <property type="entry name" value="Sodium:Solute_Symporter_SSF"/>
</dbReference>
<gene>
    <name evidence="13" type="ORF">SK128_009317</name>
</gene>
<reference evidence="13 14" key="1">
    <citation type="submission" date="2023-11" db="EMBL/GenBank/DDBJ databases">
        <title>Halocaridina rubra genome assembly.</title>
        <authorList>
            <person name="Smith C."/>
        </authorList>
    </citation>
    <scope>NUCLEOTIDE SEQUENCE [LARGE SCALE GENOMIC DNA]</scope>
    <source>
        <strain evidence="13">EP-1</strain>
        <tissue evidence="13">Whole</tissue>
    </source>
</reference>
<keyword evidence="8" id="KW-0406">Ion transport</keyword>
<dbReference type="InterPro" id="IPR001734">
    <property type="entry name" value="Na/solute_symporter"/>
</dbReference>
<dbReference type="PROSITE" id="PS50283">
    <property type="entry name" value="NA_SOLUT_SYMP_3"/>
    <property type="match status" value="1"/>
</dbReference>
<protein>
    <submittedName>
        <fullName evidence="13">Uncharacterized protein</fullName>
    </submittedName>
</protein>
<evidence type="ECO:0000256" key="5">
    <source>
        <dbReference type="ARBA" id="ARBA00022692"/>
    </source>
</evidence>
<keyword evidence="3" id="KW-0813">Transport</keyword>
<dbReference type="Gene3D" id="1.20.1730.10">
    <property type="entry name" value="Sodium/glucose cotransporter"/>
    <property type="match status" value="1"/>
</dbReference>
<keyword evidence="5 12" id="KW-0812">Transmembrane</keyword>
<keyword evidence="6 12" id="KW-1133">Transmembrane helix</keyword>
<dbReference type="Proteomes" id="UP001381693">
    <property type="component" value="Unassembled WGS sequence"/>
</dbReference>
<evidence type="ECO:0000256" key="12">
    <source>
        <dbReference type="SAM" id="Phobius"/>
    </source>
</evidence>
<dbReference type="GO" id="GO:0015293">
    <property type="term" value="F:symporter activity"/>
    <property type="evidence" value="ECO:0007669"/>
    <property type="project" value="TreeGrafter"/>
</dbReference>
<evidence type="ECO:0000256" key="8">
    <source>
        <dbReference type="ARBA" id="ARBA00023065"/>
    </source>
</evidence>
<dbReference type="AlphaFoldDB" id="A0AAN8WBM7"/>